<keyword evidence="17" id="KW-1185">Reference proteome</keyword>
<dbReference type="InterPro" id="IPR050476">
    <property type="entry name" value="Insect_CytP450_Detox"/>
</dbReference>
<evidence type="ECO:0000256" key="15">
    <source>
        <dbReference type="SAM" id="Phobius"/>
    </source>
</evidence>
<dbReference type="GO" id="GO:0005789">
    <property type="term" value="C:endoplasmic reticulum membrane"/>
    <property type="evidence" value="ECO:0007669"/>
    <property type="project" value="UniProtKB-SubCell"/>
</dbReference>
<dbReference type="CDD" id="cd11056">
    <property type="entry name" value="CYP6-like"/>
    <property type="match status" value="1"/>
</dbReference>
<comment type="cofactor">
    <cofactor evidence="1 14">
        <name>heme</name>
        <dbReference type="ChEBI" id="CHEBI:30413"/>
    </cofactor>
</comment>
<evidence type="ECO:0000256" key="2">
    <source>
        <dbReference type="ARBA" id="ARBA00003690"/>
    </source>
</evidence>
<keyword evidence="6 14" id="KW-0349">Heme</keyword>
<evidence type="ECO:0000256" key="7">
    <source>
        <dbReference type="ARBA" id="ARBA00022723"/>
    </source>
</evidence>
<name>A0A9N9RZH5_9DIPT</name>
<feature type="binding site" description="axial binding residue" evidence="14">
    <location>
        <position position="447"/>
    </location>
    <ligand>
        <name>heme</name>
        <dbReference type="ChEBI" id="CHEBI:30413"/>
    </ligand>
    <ligandPart>
        <name>Fe</name>
        <dbReference type="ChEBI" id="CHEBI:18248"/>
    </ligandPart>
</feature>
<comment type="function">
    <text evidence="2">May be involved in the metabolism of insect hormones and in the breakdown of synthetic insecticides.</text>
</comment>
<evidence type="ECO:0000256" key="10">
    <source>
        <dbReference type="ARBA" id="ARBA00023002"/>
    </source>
</evidence>
<dbReference type="Proteomes" id="UP001153620">
    <property type="component" value="Chromosome 3"/>
</dbReference>
<reference evidence="16" key="2">
    <citation type="submission" date="2022-10" db="EMBL/GenBank/DDBJ databases">
        <authorList>
            <consortium name="ENA_rothamsted_submissions"/>
            <consortium name="culmorum"/>
            <person name="King R."/>
        </authorList>
    </citation>
    <scope>NUCLEOTIDE SEQUENCE</scope>
</reference>
<keyword evidence="11 14" id="KW-0408">Iron</keyword>
<dbReference type="PRINTS" id="PR00385">
    <property type="entry name" value="P450"/>
</dbReference>
<evidence type="ECO:0000256" key="13">
    <source>
        <dbReference type="ARBA" id="ARBA00023136"/>
    </source>
</evidence>
<evidence type="ECO:0008006" key="18">
    <source>
        <dbReference type="Google" id="ProtNLM"/>
    </source>
</evidence>
<evidence type="ECO:0000256" key="12">
    <source>
        <dbReference type="ARBA" id="ARBA00023033"/>
    </source>
</evidence>
<keyword evidence="9" id="KW-0492">Microsome</keyword>
<dbReference type="Pfam" id="PF00067">
    <property type="entry name" value="p450"/>
    <property type="match status" value="1"/>
</dbReference>
<comment type="similarity">
    <text evidence="5">Belongs to the cytochrome P450 family.</text>
</comment>
<dbReference type="PRINTS" id="PR00463">
    <property type="entry name" value="EP450I"/>
</dbReference>
<keyword evidence="15" id="KW-1133">Transmembrane helix</keyword>
<proteinExistence type="inferred from homology"/>
<dbReference type="PANTHER" id="PTHR24292">
    <property type="entry name" value="CYTOCHROME P450"/>
    <property type="match status" value="1"/>
</dbReference>
<dbReference type="GO" id="GO:0020037">
    <property type="term" value="F:heme binding"/>
    <property type="evidence" value="ECO:0007669"/>
    <property type="project" value="InterPro"/>
</dbReference>
<keyword evidence="13 15" id="KW-0472">Membrane</keyword>
<dbReference type="FunFam" id="1.10.630.10:FF:000042">
    <property type="entry name" value="Cytochrome P450"/>
    <property type="match status" value="1"/>
</dbReference>
<dbReference type="AlphaFoldDB" id="A0A9N9RZH5"/>
<evidence type="ECO:0000256" key="11">
    <source>
        <dbReference type="ARBA" id="ARBA00023004"/>
    </source>
</evidence>
<evidence type="ECO:0000256" key="14">
    <source>
        <dbReference type="PIRSR" id="PIRSR602401-1"/>
    </source>
</evidence>
<dbReference type="PANTHER" id="PTHR24292:SF54">
    <property type="entry name" value="CYP9F3-RELATED"/>
    <property type="match status" value="1"/>
</dbReference>
<evidence type="ECO:0000256" key="9">
    <source>
        <dbReference type="ARBA" id="ARBA00022848"/>
    </source>
</evidence>
<sequence>MGIIVILFSVILLIVTAIYLYFKKSYSYFEKEGVPFIKPTFPFGNFQGIGSKYHFATILRKIYDEAKGKSKVVGFFNFIEPGYFITDIELVKLITVKNFNSFVNRGMFVNEENEPLTAHLVNIEDDRWRFMRNKLSPVFTSGKLRSMYAIINGLSENLIKATEKQSKNSIEVKNLMTKFTVDVVSSTSFGMNANCLNDENKELHEISREIFGAEGASPMKLFFLFAFPELSKFLKLRQFSKRVTNFFINVISENIKYREDNNDNRSDFLNMLIQLKNKGSIDGEFSTETKKLTLNEILAQAFLFFFAGTDTSSTTASYGLTELAFHQDVQDKLRQEILAMTKDTNGEISYETLHEMTYLNQVVNETLRMHTPGFANLRKANEDFKVPGTNITIKKGYKVWIPTLAFHFEEKYWKNPSKFDPDRFTPEEIAKRPPMSYFPFGEGPRNCKYFYLISIYSE</sequence>
<evidence type="ECO:0000256" key="3">
    <source>
        <dbReference type="ARBA" id="ARBA00004174"/>
    </source>
</evidence>
<dbReference type="Gene3D" id="1.10.630.10">
    <property type="entry name" value="Cytochrome P450"/>
    <property type="match status" value="1"/>
</dbReference>
<dbReference type="EMBL" id="OU895879">
    <property type="protein sequence ID" value="CAG9806320.1"/>
    <property type="molecule type" value="Genomic_DNA"/>
</dbReference>
<evidence type="ECO:0000256" key="8">
    <source>
        <dbReference type="ARBA" id="ARBA00022824"/>
    </source>
</evidence>
<evidence type="ECO:0000256" key="5">
    <source>
        <dbReference type="ARBA" id="ARBA00010617"/>
    </source>
</evidence>
<accession>A0A9N9RZH5</accession>
<evidence type="ECO:0000313" key="17">
    <source>
        <dbReference type="Proteomes" id="UP001153620"/>
    </source>
</evidence>
<feature type="transmembrane region" description="Helical" evidence="15">
    <location>
        <begin position="6"/>
        <end position="22"/>
    </location>
</feature>
<evidence type="ECO:0000256" key="1">
    <source>
        <dbReference type="ARBA" id="ARBA00001971"/>
    </source>
</evidence>
<keyword evidence="12" id="KW-0503">Monooxygenase</keyword>
<dbReference type="SUPFAM" id="SSF48264">
    <property type="entry name" value="Cytochrome P450"/>
    <property type="match status" value="1"/>
</dbReference>
<dbReference type="GO" id="GO:0005506">
    <property type="term" value="F:iron ion binding"/>
    <property type="evidence" value="ECO:0007669"/>
    <property type="project" value="InterPro"/>
</dbReference>
<evidence type="ECO:0000256" key="6">
    <source>
        <dbReference type="ARBA" id="ARBA00022617"/>
    </source>
</evidence>
<evidence type="ECO:0000256" key="4">
    <source>
        <dbReference type="ARBA" id="ARBA00004406"/>
    </source>
</evidence>
<dbReference type="GO" id="GO:0016705">
    <property type="term" value="F:oxidoreductase activity, acting on paired donors, with incorporation or reduction of molecular oxygen"/>
    <property type="evidence" value="ECO:0007669"/>
    <property type="project" value="InterPro"/>
</dbReference>
<dbReference type="GO" id="GO:0004497">
    <property type="term" value="F:monooxygenase activity"/>
    <property type="evidence" value="ECO:0007669"/>
    <property type="project" value="UniProtKB-KW"/>
</dbReference>
<keyword evidence="10" id="KW-0560">Oxidoreductase</keyword>
<organism evidence="16 17">
    <name type="scientific">Chironomus riparius</name>
    <dbReference type="NCBI Taxonomy" id="315576"/>
    <lineage>
        <taxon>Eukaryota</taxon>
        <taxon>Metazoa</taxon>
        <taxon>Ecdysozoa</taxon>
        <taxon>Arthropoda</taxon>
        <taxon>Hexapoda</taxon>
        <taxon>Insecta</taxon>
        <taxon>Pterygota</taxon>
        <taxon>Neoptera</taxon>
        <taxon>Endopterygota</taxon>
        <taxon>Diptera</taxon>
        <taxon>Nematocera</taxon>
        <taxon>Chironomoidea</taxon>
        <taxon>Chironomidae</taxon>
        <taxon>Chironominae</taxon>
        <taxon>Chironomus</taxon>
    </lineage>
</organism>
<dbReference type="InterPro" id="IPR036396">
    <property type="entry name" value="Cyt_P450_sf"/>
</dbReference>
<evidence type="ECO:0000313" key="16">
    <source>
        <dbReference type="EMBL" id="CAG9806320.1"/>
    </source>
</evidence>
<dbReference type="OrthoDB" id="7788105at2759"/>
<keyword evidence="7 14" id="KW-0479">Metal-binding</keyword>
<comment type="subcellular location">
    <subcellularLocation>
        <location evidence="4">Endoplasmic reticulum membrane</location>
        <topology evidence="4">Peripheral membrane protein</topology>
    </subcellularLocation>
    <subcellularLocation>
        <location evidence="3">Microsome membrane</location>
        <topology evidence="3">Peripheral membrane protein</topology>
    </subcellularLocation>
</comment>
<keyword evidence="15" id="KW-0812">Transmembrane</keyword>
<keyword evidence="8" id="KW-0256">Endoplasmic reticulum</keyword>
<dbReference type="InterPro" id="IPR001128">
    <property type="entry name" value="Cyt_P450"/>
</dbReference>
<gene>
    <name evidence="16" type="ORF">CHIRRI_LOCUS9180</name>
</gene>
<reference evidence="16" key="1">
    <citation type="submission" date="2022-01" db="EMBL/GenBank/DDBJ databases">
        <authorList>
            <person name="King R."/>
        </authorList>
    </citation>
    <scope>NUCLEOTIDE SEQUENCE</scope>
</reference>
<dbReference type="InterPro" id="IPR002401">
    <property type="entry name" value="Cyt_P450_E_grp-I"/>
</dbReference>
<protein>
    <recommendedName>
        <fullName evidence="18">Cytochrome P450</fullName>
    </recommendedName>
</protein>